<dbReference type="GO" id="GO:0032259">
    <property type="term" value="P:methylation"/>
    <property type="evidence" value="ECO:0007669"/>
    <property type="project" value="UniProtKB-KW"/>
</dbReference>
<dbReference type="NCBIfam" id="TIGR01444">
    <property type="entry name" value="fkbM_fam"/>
    <property type="match status" value="1"/>
</dbReference>
<dbReference type="PANTHER" id="PTHR34203:SF15">
    <property type="entry name" value="SLL1173 PROTEIN"/>
    <property type="match status" value="1"/>
</dbReference>
<dbReference type="Gene3D" id="3.40.50.150">
    <property type="entry name" value="Vaccinia Virus protein VP39"/>
    <property type="match status" value="1"/>
</dbReference>
<gene>
    <name evidence="2" type="ORF">OMO38_01405</name>
</gene>
<organism evidence="2 3">
    <name type="scientific">Chryseobacterium kimseyorum</name>
    <dbReference type="NCBI Taxonomy" id="2984028"/>
    <lineage>
        <taxon>Bacteria</taxon>
        <taxon>Pseudomonadati</taxon>
        <taxon>Bacteroidota</taxon>
        <taxon>Flavobacteriia</taxon>
        <taxon>Flavobacteriales</taxon>
        <taxon>Weeksellaceae</taxon>
        <taxon>Chryseobacterium group</taxon>
        <taxon>Chryseobacterium</taxon>
    </lineage>
</organism>
<keyword evidence="3" id="KW-1185">Reference proteome</keyword>
<comment type="caution">
    <text evidence="2">The sequence shown here is derived from an EMBL/GenBank/DDBJ whole genome shotgun (WGS) entry which is preliminary data.</text>
</comment>
<dbReference type="Proteomes" id="UP001163731">
    <property type="component" value="Unassembled WGS sequence"/>
</dbReference>
<evidence type="ECO:0000259" key="1">
    <source>
        <dbReference type="Pfam" id="PF05050"/>
    </source>
</evidence>
<name>A0ABT3HTQ0_9FLAO</name>
<proteinExistence type="predicted"/>
<keyword evidence="2" id="KW-0489">Methyltransferase</keyword>
<dbReference type="PANTHER" id="PTHR34203">
    <property type="entry name" value="METHYLTRANSFERASE, FKBM FAMILY PROTEIN"/>
    <property type="match status" value="1"/>
</dbReference>
<dbReference type="EMBL" id="JAPDHW010000001">
    <property type="protein sequence ID" value="MCW3167172.1"/>
    <property type="molecule type" value="Genomic_DNA"/>
</dbReference>
<dbReference type="InterPro" id="IPR052514">
    <property type="entry name" value="SAM-dependent_MTase"/>
</dbReference>
<reference evidence="2" key="1">
    <citation type="submission" date="2022-10" db="EMBL/GenBank/DDBJ databases">
        <title>Chryseobacterium babae sp. nov. isolated from the gut of the beetle Oryctes rhinoceros, and Chryseobacterium kimseyorum sp. nov., isolated from a stick insect rearing cage.</title>
        <authorList>
            <person name="Shelomi M."/>
            <person name="Han C.-J."/>
            <person name="Chen W.-M."/>
            <person name="Chen H.-K."/>
            <person name="Liaw S.-J."/>
            <person name="Muhle E."/>
            <person name="Clermont D."/>
        </authorList>
    </citation>
    <scope>NUCLEOTIDE SEQUENCE</scope>
    <source>
        <strain evidence="2">09-1422</strain>
    </source>
</reference>
<dbReference type="SUPFAM" id="SSF53335">
    <property type="entry name" value="S-adenosyl-L-methionine-dependent methyltransferases"/>
    <property type="match status" value="1"/>
</dbReference>
<keyword evidence="2" id="KW-0808">Transferase</keyword>
<dbReference type="InterPro" id="IPR029063">
    <property type="entry name" value="SAM-dependent_MTases_sf"/>
</dbReference>
<dbReference type="Pfam" id="PF05050">
    <property type="entry name" value="Methyltransf_21"/>
    <property type="match status" value="1"/>
</dbReference>
<dbReference type="GO" id="GO:0008168">
    <property type="term" value="F:methyltransferase activity"/>
    <property type="evidence" value="ECO:0007669"/>
    <property type="project" value="UniProtKB-KW"/>
</dbReference>
<feature type="domain" description="Methyltransferase FkbM" evidence="1">
    <location>
        <begin position="100"/>
        <end position="231"/>
    </location>
</feature>
<protein>
    <submittedName>
        <fullName evidence="2">FkbM family methyltransferase</fullName>
    </submittedName>
</protein>
<sequence>MSLKNYVSKFLFSSKISHSFKSWVSLIVNSKRYSSRLKENTLDLKDNETFIYHLKSGSKKFDLFLRTFKGDIGVFYEIFWMKTYAQHLSLLKTNPKIIVDLGAHIGMTSIYLSLKYPDSKIYAVEASLENFELLKVNTGSFKNIICVNAAAYFEDGFVNFSNDELSYNQKISETGVSTKAISIETLQKNFEIPHIDLMKIDIEGGEIDLLNRNNSWLSEVDNIIIEIHHPYTSSDLNKNLMPFGFSIKRNEDSVLTLTKD</sequence>
<evidence type="ECO:0000313" key="2">
    <source>
        <dbReference type="EMBL" id="MCW3167172.1"/>
    </source>
</evidence>
<evidence type="ECO:0000313" key="3">
    <source>
        <dbReference type="Proteomes" id="UP001163731"/>
    </source>
</evidence>
<dbReference type="InterPro" id="IPR006342">
    <property type="entry name" value="FkbM_mtfrase"/>
</dbReference>
<accession>A0ABT3HTQ0</accession>